<feature type="chain" id="PRO_5036492087" evidence="3">
    <location>
        <begin position="30"/>
        <end position="962"/>
    </location>
</feature>
<feature type="region of interest" description="Disordered" evidence="1">
    <location>
        <begin position="857"/>
        <end position="949"/>
    </location>
</feature>
<proteinExistence type="predicted"/>
<evidence type="ECO:0000313" key="5">
    <source>
        <dbReference type="Proteomes" id="UP000078113"/>
    </source>
</evidence>
<feature type="region of interest" description="Disordered" evidence="1">
    <location>
        <begin position="120"/>
        <end position="236"/>
    </location>
</feature>
<feature type="signal peptide" evidence="3">
    <location>
        <begin position="1"/>
        <end position="29"/>
    </location>
</feature>
<evidence type="ECO:0000256" key="2">
    <source>
        <dbReference type="SAM" id="Phobius"/>
    </source>
</evidence>
<feature type="compositionally biased region" description="Polar residues" evidence="1">
    <location>
        <begin position="217"/>
        <end position="232"/>
    </location>
</feature>
<keyword evidence="3" id="KW-0732">Signal</keyword>
<feature type="compositionally biased region" description="Low complexity" evidence="1">
    <location>
        <begin position="431"/>
        <end position="443"/>
    </location>
</feature>
<keyword evidence="2" id="KW-0472">Membrane</keyword>
<feature type="region of interest" description="Disordered" evidence="1">
    <location>
        <begin position="650"/>
        <end position="690"/>
    </location>
</feature>
<feature type="region of interest" description="Disordered" evidence="1">
    <location>
        <begin position="718"/>
        <end position="760"/>
    </location>
</feature>
<feature type="compositionally biased region" description="Low complexity" evidence="1">
    <location>
        <begin position="592"/>
        <end position="610"/>
    </location>
</feature>
<reference evidence="4" key="2">
    <citation type="journal article" date="2019" name="IMA Fungus">
        <title>Genome sequencing and comparison of five Tilletia species to identify candidate genes for the detection of regulated species infecting wheat.</title>
        <authorList>
            <person name="Nguyen H.D.T."/>
            <person name="Sultana T."/>
            <person name="Kesanakurti P."/>
            <person name="Hambleton S."/>
        </authorList>
    </citation>
    <scope>NUCLEOTIDE SEQUENCE</scope>
    <source>
        <strain evidence="4">DAOMC 236422</strain>
    </source>
</reference>
<organism evidence="4 5">
    <name type="scientific">Tilletia walkeri</name>
    <dbReference type="NCBI Taxonomy" id="117179"/>
    <lineage>
        <taxon>Eukaryota</taxon>
        <taxon>Fungi</taxon>
        <taxon>Dikarya</taxon>
        <taxon>Basidiomycota</taxon>
        <taxon>Ustilaginomycotina</taxon>
        <taxon>Exobasidiomycetes</taxon>
        <taxon>Tilletiales</taxon>
        <taxon>Tilletiaceae</taxon>
        <taxon>Tilletia</taxon>
    </lineage>
</organism>
<dbReference type="Proteomes" id="UP000078113">
    <property type="component" value="Unassembled WGS sequence"/>
</dbReference>
<feature type="compositionally biased region" description="Gly residues" evidence="1">
    <location>
        <begin position="749"/>
        <end position="760"/>
    </location>
</feature>
<evidence type="ECO:0000256" key="1">
    <source>
        <dbReference type="SAM" id="MobiDB-lite"/>
    </source>
</evidence>
<feature type="compositionally biased region" description="Low complexity" evidence="1">
    <location>
        <begin position="142"/>
        <end position="216"/>
    </location>
</feature>
<gene>
    <name evidence="4" type="ORF">A4X09_0g6196</name>
</gene>
<feature type="compositionally biased region" description="Polar residues" evidence="1">
    <location>
        <begin position="405"/>
        <end position="428"/>
    </location>
</feature>
<evidence type="ECO:0000313" key="4">
    <source>
        <dbReference type="EMBL" id="KAE8266148.1"/>
    </source>
</evidence>
<feature type="compositionally biased region" description="Polar residues" evidence="1">
    <location>
        <begin position="857"/>
        <end position="877"/>
    </location>
</feature>
<name>A0A8X7T3B6_9BASI</name>
<reference evidence="4" key="1">
    <citation type="submission" date="2016-04" db="EMBL/GenBank/DDBJ databases">
        <authorList>
            <person name="Nguyen H.D."/>
            <person name="Samba Siva P."/>
            <person name="Cullis J."/>
            <person name="Levesque C.A."/>
            <person name="Hambleton S."/>
        </authorList>
    </citation>
    <scope>NUCLEOTIDE SEQUENCE</scope>
    <source>
        <strain evidence="4">DAOMC 236422</strain>
    </source>
</reference>
<dbReference type="EMBL" id="LWDG02000374">
    <property type="protein sequence ID" value="KAE8266148.1"/>
    <property type="molecule type" value="Genomic_DNA"/>
</dbReference>
<feature type="compositionally biased region" description="Polar residues" evidence="1">
    <location>
        <begin position="546"/>
        <end position="557"/>
    </location>
</feature>
<sequence>MSASSLQRQRAPGWIIIAALLLAPSSVHAFQYAVLSSTSCSTLAYSITLDSWEYKAATYLRTSLGDPDDPDRITQVELDKYFVRTQLESPFVTKWDRPLPKGGPYTLFFGLYDHKNRPIKLPGSNDDDNATATLPIPPCNGAAAPAPAQTTKTPSSSPSASSSPSSSSPKSQSSSSPASTASAPLSSIAVSSMTKSTSAASSPTSSSNAPRPSPSSNGSTDGANGQPSPSSKASGISAGAMAGAVAGAIAVTLFALWLMALCRRRVLRSVKNQNAHRASYLGPAPRPLLTPSGQSARYYHTPTPGSSVMPGQQSKAAAFFAFFTGRRGRRRSVIQGIPPVMRQMTSNTLDASMYGGPEQPRRSMGTITPILRRPEDGFTPVGTAEQVAARRLSRESASRVHHHPTSQNHHGQGDSPYSSHSRPNSGSEQRYGGSSTSSFYGTSPGTGGGPLLVPLDASDPYGYDASAVTGNLVDTSDLPHDHGMLDQHLSAQQQQFPRPFLLGSQRPGSRSSSQSKNSVVPPQPSSNRPSFQSSTLNNSSGGGGTRPTSASSGTSYLQQQQQGQPLSFLNPHKRNRPRNNDWATPYTPSLAGNGNNMSPGGRSRSSSTASMGGGGGGGMGASTGLGVKGGNLGLGFVAPPTYNPAYNQHQIHHQQHQQPGSIFPSSSTNSTLNSLSSGAGSSMGVGASGSSSGISGLIPLQLAGSASSNLMMGTTTTSAAFPKDPEPTAGGHLYNTRGRAGSASSVGGMSAGAGVGGSGTRGRTSMMGSIPLLAPMAFDGGMGSASGAGWYSGLNLSTGPGTGTGDGSSSGGSGSSMFASPLMTAIVPPIPAAAPATSPVMGSGAAGVGTSFLPGSGASSPAVTTTGLPARANSVSPGPSAKDTVSSTTSGGWGTNGTGPGPRKRPSFSFSNDPVAYMQATAGFARPPSRSNSVSGGGGGGDAGPVMDASNPLFAALSALDD</sequence>
<feature type="transmembrane region" description="Helical" evidence="2">
    <location>
        <begin position="236"/>
        <end position="261"/>
    </location>
</feature>
<accession>A0A8X7T3B6</accession>
<keyword evidence="5" id="KW-1185">Reference proteome</keyword>
<feature type="compositionally biased region" description="Low complexity" evidence="1">
    <location>
        <begin position="665"/>
        <end position="680"/>
    </location>
</feature>
<keyword evidence="2" id="KW-1133">Transmembrane helix</keyword>
<feature type="compositionally biased region" description="Low complexity" evidence="1">
    <location>
        <begin position="736"/>
        <end position="748"/>
    </location>
</feature>
<feature type="compositionally biased region" description="Low complexity" evidence="1">
    <location>
        <begin position="503"/>
        <end position="539"/>
    </location>
</feature>
<feature type="region of interest" description="Disordered" evidence="1">
    <location>
        <begin position="386"/>
        <end position="445"/>
    </location>
</feature>
<dbReference type="AlphaFoldDB" id="A0A8X7T3B6"/>
<comment type="caution">
    <text evidence="4">The sequence shown here is derived from an EMBL/GenBank/DDBJ whole genome shotgun (WGS) entry which is preliminary data.</text>
</comment>
<feature type="region of interest" description="Disordered" evidence="1">
    <location>
        <begin position="345"/>
        <end position="364"/>
    </location>
</feature>
<feature type="region of interest" description="Disordered" evidence="1">
    <location>
        <begin position="500"/>
        <end position="617"/>
    </location>
</feature>
<protein>
    <submittedName>
        <fullName evidence="4">Uncharacterized protein</fullName>
    </submittedName>
</protein>
<keyword evidence="2" id="KW-0812">Transmembrane</keyword>
<feature type="compositionally biased region" description="Gly residues" evidence="1">
    <location>
        <begin position="891"/>
        <end position="900"/>
    </location>
</feature>
<evidence type="ECO:0000256" key="3">
    <source>
        <dbReference type="SAM" id="SignalP"/>
    </source>
</evidence>